<dbReference type="EMBL" id="CM047589">
    <property type="protein sequence ID" value="KAI9919862.1"/>
    <property type="molecule type" value="Genomic_DNA"/>
</dbReference>
<name>A0ACC0WMQ8_9STRA</name>
<comment type="caution">
    <text evidence="1">The sequence shown here is derived from an EMBL/GenBank/DDBJ whole genome shotgun (WGS) entry which is preliminary data.</text>
</comment>
<keyword evidence="2" id="KW-1185">Reference proteome</keyword>
<evidence type="ECO:0000313" key="2">
    <source>
        <dbReference type="Proteomes" id="UP001163321"/>
    </source>
</evidence>
<evidence type="ECO:0000313" key="1">
    <source>
        <dbReference type="EMBL" id="KAI9919862.1"/>
    </source>
</evidence>
<accession>A0ACC0WMQ8</accession>
<gene>
    <name evidence="1" type="ORF">PsorP6_015971</name>
</gene>
<protein>
    <submittedName>
        <fullName evidence="1">Uncharacterized protein</fullName>
    </submittedName>
</protein>
<sequence length="121" mass="13573">MAKTSPDRNTRRCCYELIAKAELDVKIDQIYDFELCLFDTQGANVGVLIWLMACTLFTLNADDEEFIRWQAPECLREHIAYRPSLRSSSEKDSVLASSSASPSATTFATDVYAFGMCILEA</sequence>
<organism evidence="1 2">
    <name type="scientific">Peronosclerospora sorghi</name>
    <dbReference type="NCBI Taxonomy" id="230839"/>
    <lineage>
        <taxon>Eukaryota</taxon>
        <taxon>Sar</taxon>
        <taxon>Stramenopiles</taxon>
        <taxon>Oomycota</taxon>
        <taxon>Peronosporomycetes</taxon>
        <taxon>Peronosporales</taxon>
        <taxon>Peronosporaceae</taxon>
        <taxon>Peronosclerospora</taxon>
    </lineage>
</organism>
<dbReference type="Proteomes" id="UP001163321">
    <property type="component" value="Chromosome 10"/>
</dbReference>
<proteinExistence type="predicted"/>
<reference evidence="1 2" key="1">
    <citation type="journal article" date="2022" name="bioRxiv">
        <title>The genome of the oomycete Peronosclerospora sorghi, a cosmopolitan pathogen of maize and sorghum, is inflated with dispersed pseudogenes.</title>
        <authorList>
            <person name="Fletcher K."/>
            <person name="Martin F."/>
            <person name="Isakeit T."/>
            <person name="Cavanaugh K."/>
            <person name="Magill C."/>
            <person name="Michelmore R."/>
        </authorList>
    </citation>
    <scope>NUCLEOTIDE SEQUENCE [LARGE SCALE GENOMIC DNA]</scope>
    <source>
        <strain evidence="1">P6</strain>
    </source>
</reference>